<comment type="subcellular location">
    <subcellularLocation>
        <location evidence="1">Nucleus</location>
    </subcellularLocation>
</comment>
<keyword evidence="5" id="KW-0862">Zinc</keyword>
<dbReference type="Proteomes" id="UP001203852">
    <property type="component" value="Unassembled WGS sequence"/>
</dbReference>
<organism evidence="10 11">
    <name type="scientific">Exophiala viscosa</name>
    <dbReference type="NCBI Taxonomy" id="2486360"/>
    <lineage>
        <taxon>Eukaryota</taxon>
        <taxon>Fungi</taxon>
        <taxon>Dikarya</taxon>
        <taxon>Ascomycota</taxon>
        <taxon>Pezizomycotina</taxon>
        <taxon>Eurotiomycetes</taxon>
        <taxon>Chaetothyriomycetidae</taxon>
        <taxon>Chaetothyriales</taxon>
        <taxon>Herpotrichiellaceae</taxon>
        <taxon>Exophiala</taxon>
    </lineage>
</organism>
<dbReference type="GO" id="GO:0000981">
    <property type="term" value="F:DNA-binding transcription factor activity, RNA polymerase II-specific"/>
    <property type="evidence" value="ECO:0007669"/>
    <property type="project" value="InterPro"/>
</dbReference>
<dbReference type="GO" id="GO:0005634">
    <property type="term" value="C:nucleus"/>
    <property type="evidence" value="ECO:0007669"/>
    <property type="project" value="UniProtKB-SubCell"/>
</dbReference>
<dbReference type="Pfam" id="PF00096">
    <property type="entry name" value="zf-C2H2"/>
    <property type="match status" value="2"/>
</dbReference>
<comment type="caution">
    <text evidence="10">The sequence shown here is derived from an EMBL/GenBank/DDBJ whole genome shotgun (WGS) entry which is preliminary data.</text>
</comment>
<evidence type="ECO:0000256" key="1">
    <source>
        <dbReference type="ARBA" id="ARBA00004123"/>
    </source>
</evidence>
<dbReference type="Gene3D" id="3.30.160.60">
    <property type="entry name" value="Classic Zinc Finger"/>
    <property type="match status" value="2"/>
</dbReference>
<feature type="region of interest" description="Disordered" evidence="8">
    <location>
        <begin position="149"/>
        <end position="191"/>
    </location>
</feature>
<feature type="domain" description="C2H2-type" evidence="9">
    <location>
        <begin position="99"/>
        <end position="126"/>
    </location>
</feature>
<evidence type="ECO:0000313" key="10">
    <source>
        <dbReference type="EMBL" id="KAI1611803.1"/>
    </source>
</evidence>
<evidence type="ECO:0000256" key="5">
    <source>
        <dbReference type="ARBA" id="ARBA00022833"/>
    </source>
</evidence>
<dbReference type="SMART" id="SM00355">
    <property type="entry name" value="ZnF_C2H2"/>
    <property type="match status" value="2"/>
</dbReference>
<dbReference type="InterPro" id="IPR051059">
    <property type="entry name" value="VerF-like"/>
</dbReference>
<keyword evidence="4 7" id="KW-0863">Zinc-finger</keyword>
<dbReference type="PROSITE" id="PS00028">
    <property type="entry name" value="ZINC_FINGER_C2H2_1"/>
    <property type="match status" value="2"/>
</dbReference>
<dbReference type="PANTHER" id="PTHR40626">
    <property type="entry name" value="MIP31509P"/>
    <property type="match status" value="1"/>
</dbReference>
<feature type="compositionally biased region" description="Polar residues" evidence="8">
    <location>
        <begin position="60"/>
        <end position="77"/>
    </location>
</feature>
<gene>
    <name evidence="10" type="ORF">EDD36DRAFT_384608</name>
</gene>
<dbReference type="EMBL" id="MU404355">
    <property type="protein sequence ID" value="KAI1611803.1"/>
    <property type="molecule type" value="Genomic_DNA"/>
</dbReference>
<protein>
    <submittedName>
        <fullName evidence="10">Fungal-specific transcription factor domain-containing protein</fullName>
    </submittedName>
</protein>
<dbReference type="SUPFAM" id="SSF57667">
    <property type="entry name" value="beta-beta-alpha zinc fingers"/>
    <property type="match status" value="1"/>
</dbReference>
<feature type="domain" description="C2H2-type" evidence="9">
    <location>
        <begin position="127"/>
        <end position="155"/>
    </location>
</feature>
<dbReference type="GO" id="GO:0008270">
    <property type="term" value="F:zinc ion binding"/>
    <property type="evidence" value="ECO:0007669"/>
    <property type="project" value="UniProtKB-KW"/>
</dbReference>
<feature type="compositionally biased region" description="Polar residues" evidence="8">
    <location>
        <begin position="167"/>
        <end position="181"/>
    </location>
</feature>
<feature type="region of interest" description="Disordered" evidence="8">
    <location>
        <begin position="1"/>
        <end position="101"/>
    </location>
</feature>
<evidence type="ECO:0000259" key="9">
    <source>
        <dbReference type="PROSITE" id="PS50157"/>
    </source>
</evidence>
<evidence type="ECO:0000313" key="11">
    <source>
        <dbReference type="Proteomes" id="UP001203852"/>
    </source>
</evidence>
<dbReference type="AlphaFoldDB" id="A0AAN6DTF7"/>
<dbReference type="GO" id="GO:0006351">
    <property type="term" value="P:DNA-templated transcription"/>
    <property type="evidence" value="ECO:0007669"/>
    <property type="project" value="InterPro"/>
</dbReference>
<evidence type="ECO:0000256" key="7">
    <source>
        <dbReference type="PROSITE-ProRule" id="PRU00042"/>
    </source>
</evidence>
<dbReference type="InterPro" id="IPR013087">
    <property type="entry name" value="Znf_C2H2_type"/>
</dbReference>
<name>A0AAN6DTF7_9EURO</name>
<dbReference type="PROSITE" id="PS50157">
    <property type="entry name" value="ZINC_FINGER_C2H2_2"/>
    <property type="match status" value="2"/>
</dbReference>
<dbReference type="GO" id="GO:0000978">
    <property type="term" value="F:RNA polymerase II cis-regulatory region sequence-specific DNA binding"/>
    <property type="evidence" value="ECO:0007669"/>
    <property type="project" value="InterPro"/>
</dbReference>
<keyword evidence="6" id="KW-0539">Nucleus</keyword>
<proteinExistence type="predicted"/>
<keyword evidence="2" id="KW-0479">Metal-binding</keyword>
<dbReference type="CDD" id="cd12148">
    <property type="entry name" value="fungal_TF_MHR"/>
    <property type="match status" value="1"/>
</dbReference>
<evidence type="ECO:0000256" key="2">
    <source>
        <dbReference type="ARBA" id="ARBA00022723"/>
    </source>
</evidence>
<sequence length="824" mass="91224">MVWGTKVGRGSGFPAIEIRPRPPAASNPRPRSPASSLDGTGEITNASRSRHSTSADHAPLSTSAPDILSSENASGRSPTKRPRVRSPRLSSGPRERRQHKCSLCGQLFARAEHLTRHERSHRKERPFGCPHCDATFTRKDLVKRHLARNHSELPPPPASGGSAGRNAFSSGASPKATTMRQTPPPNAEAPPQMEIHFQASSLETATTGNAQHMDHAADLALPVAIDQQTTQHSLEYFDFESLMGEMDGSQLLLQTPSASNGILNDDPNTSMHYLLDLPSLDHLTPHASSLDIDKSLASLVGPPPNAGDTLDVDPAQFITFSQPDGFESPLYISERKRDLIVQDMENVFSLARVPDTFLLPSCMGLERYITAFFDAFLIHAPCVHVPTFQAEGTQPPLLLAMAAIGAIYHEEKDVATQLHRAARLSILNQMERTSFTSKGRPTWVLQSLLFTMVFGVWRDDFDAVQESLAFQSNLAHIVRYVSNPGGRWVDDTQDSSLSWHDWIELESAKRTKFVIYTFFNDLTMAYNVPPVLTNSEIEMDLPCHDSTWIADSAASWGSHRSTPTVSFQITLRNLMSGADIQSIRCSTFGCHVILSALLQQIWQSRQAASPSDSLTGSGRLEAALESWHLIATNSASEASVRTKEKIALPYDSMAMLRVAYVMLCVDISRLKAVICRQNVQDIAQAMSTQCSNIQRSRISSKAALFAVHAFRRVVKAGVNVVARRGFLELSPQSYLCWFDNCLFISKWLQNLEATQHAQPLTDDEQNVHNLVQRTLYEANPASFQSTQPFSAQLMYMWATVFTRHETWGIVSILGTAMQMYSDPN</sequence>
<evidence type="ECO:0000256" key="3">
    <source>
        <dbReference type="ARBA" id="ARBA00022737"/>
    </source>
</evidence>
<feature type="compositionally biased region" description="Low complexity" evidence="8">
    <location>
        <begin position="24"/>
        <end position="36"/>
    </location>
</feature>
<dbReference type="PANTHER" id="PTHR40626:SF13">
    <property type="entry name" value="RESPIRATION FACTOR 2-RELATED"/>
    <property type="match status" value="1"/>
</dbReference>
<keyword evidence="3" id="KW-0677">Repeat</keyword>
<evidence type="ECO:0000256" key="4">
    <source>
        <dbReference type="ARBA" id="ARBA00022771"/>
    </source>
</evidence>
<dbReference type="GO" id="GO:0000785">
    <property type="term" value="C:chromatin"/>
    <property type="evidence" value="ECO:0007669"/>
    <property type="project" value="TreeGrafter"/>
</dbReference>
<reference evidence="10" key="1">
    <citation type="journal article" date="2022" name="bioRxiv">
        <title>Deciphering the potential niche of two novel black yeast fungi from a biological soil crust based on their genomes, phenotypes, and melanin regulation.</title>
        <authorList>
            <consortium name="DOE Joint Genome Institute"/>
            <person name="Carr E.C."/>
            <person name="Barton Q."/>
            <person name="Grambo S."/>
            <person name="Sullivan M."/>
            <person name="Renfro C.M."/>
            <person name="Kuo A."/>
            <person name="Pangilinan J."/>
            <person name="Lipzen A."/>
            <person name="Keymanesh K."/>
            <person name="Savage E."/>
            <person name="Barry K."/>
            <person name="Grigoriev I.V."/>
            <person name="Riekhof W.R."/>
            <person name="Harris S.S."/>
        </authorList>
    </citation>
    <scope>NUCLEOTIDE SEQUENCE</scope>
    <source>
        <strain evidence="10">JF 03-4F</strain>
    </source>
</reference>
<evidence type="ECO:0000256" key="8">
    <source>
        <dbReference type="SAM" id="MobiDB-lite"/>
    </source>
</evidence>
<dbReference type="InterPro" id="IPR036236">
    <property type="entry name" value="Znf_C2H2_sf"/>
</dbReference>
<accession>A0AAN6DTF7</accession>
<dbReference type="InterPro" id="IPR007219">
    <property type="entry name" value="XnlR_reg_dom"/>
</dbReference>
<dbReference type="Pfam" id="PF04082">
    <property type="entry name" value="Fungal_trans"/>
    <property type="match status" value="1"/>
</dbReference>
<keyword evidence="11" id="KW-1185">Reference proteome</keyword>
<evidence type="ECO:0000256" key="6">
    <source>
        <dbReference type="ARBA" id="ARBA00023242"/>
    </source>
</evidence>